<evidence type="ECO:0008006" key="5">
    <source>
        <dbReference type="Google" id="ProtNLM"/>
    </source>
</evidence>
<protein>
    <recommendedName>
        <fullName evidence="5">ER membrane protein complex subunit 7 beta-sandwich domain-containing protein</fullName>
    </recommendedName>
</protein>
<feature type="chain" id="PRO_5020993096" description="ER membrane protein complex subunit 7 beta-sandwich domain-containing protein" evidence="2">
    <location>
        <begin position="29"/>
        <end position="209"/>
    </location>
</feature>
<evidence type="ECO:0000256" key="1">
    <source>
        <dbReference type="SAM" id="Phobius"/>
    </source>
</evidence>
<keyword evidence="1" id="KW-0472">Membrane</keyword>
<keyword evidence="2" id="KW-0732">Signal</keyword>
<evidence type="ECO:0000313" key="4">
    <source>
        <dbReference type="Proteomes" id="UP000298138"/>
    </source>
</evidence>
<dbReference type="EMBL" id="ML220153">
    <property type="protein sequence ID" value="TGZ77479.1"/>
    <property type="molecule type" value="Genomic_DNA"/>
</dbReference>
<name>A0A4S2MQ78_9PEZI</name>
<keyword evidence="4" id="KW-1185">Reference proteome</keyword>
<dbReference type="AlphaFoldDB" id="A0A4S2MQ78"/>
<keyword evidence="1" id="KW-1133">Transmembrane helix</keyword>
<feature type="signal peptide" evidence="2">
    <location>
        <begin position="1"/>
        <end position="28"/>
    </location>
</feature>
<organism evidence="3 4">
    <name type="scientific">Ascodesmis nigricans</name>
    <dbReference type="NCBI Taxonomy" id="341454"/>
    <lineage>
        <taxon>Eukaryota</taxon>
        <taxon>Fungi</taxon>
        <taxon>Dikarya</taxon>
        <taxon>Ascomycota</taxon>
        <taxon>Pezizomycotina</taxon>
        <taxon>Pezizomycetes</taxon>
        <taxon>Pezizales</taxon>
        <taxon>Ascodesmidaceae</taxon>
        <taxon>Ascodesmis</taxon>
    </lineage>
</organism>
<dbReference type="InParanoid" id="A0A4S2MQ78"/>
<dbReference type="STRING" id="341454.A0A4S2MQ78"/>
<gene>
    <name evidence="3" type="ORF">EX30DRAFT_201039</name>
</gene>
<dbReference type="OrthoDB" id="1894652at2759"/>
<dbReference type="PANTHER" id="PTHR39219:SF1">
    <property type="entry name" value="ER MEMBRANE PROTEIN COMPLEX SUBUNIT 10"/>
    <property type="match status" value="1"/>
</dbReference>
<sequence>MNPHPPLPRLLLLPLLLTLLLLSTTVAASQPPSKTKIISLWPLTSPSPTPWVEITLPSSGGKAEYTVLSQESEQEEKGENGGLEGLVRVGWVDDGKWTGVVRRGKDLAATSHPHLLLDVDYTGSVWAVDITSSPGATPGAASGDGKQRGVVEIRKPRTGETPVLNRPVVLDAHGKVPVVEVEKGFLQKYWWLLLGGAVLLVGSAGAPEE</sequence>
<feature type="transmembrane region" description="Helical" evidence="1">
    <location>
        <begin position="189"/>
        <end position="206"/>
    </location>
</feature>
<evidence type="ECO:0000313" key="3">
    <source>
        <dbReference type="EMBL" id="TGZ77479.1"/>
    </source>
</evidence>
<dbReference type="PANTHER" id="PTHR39219">
    <property type="entry name" value="ER MEMBRANE PROTEIN COMPLEX SUBUNIT 10"/>
    <property type="match status" value="1"/>
</dbReference>
<keyword evidence="1" id="KW-0812">Transmembrane</keyword>
<evidence type="ECO:0000256" key="2">
    <source>
        <dbReference type="SAM" id="SignalP"/>
    </source>
</evidence>
<accession>A0A4S2MQ78</accession>
<proteinExistence type="predicted"/>
<reference evidence="3 4" key="1">
    <citation type="submission" date="2019-04" db="EMBL/GenBank/DDBJ databases">
        <title>Comparative genomics and transcriptomics to analyze fruiting body development in filamentous ascomycetes.</title>
        <authorList>
            <consortium name="DOE Joint Genome Institute"/>
            <person name="Lutkenhaus R."/>
            <person name="Traeger S."/>
            <person name="Breuer J."/>
            <person name="Kuo A."/>
            <person name="Lipzen A."/>
            <person name="Pangilinan J."/>
            <person name="Dilworth D."/>
            <person name="Sandor L."/>
            <person name="Poggeler S."/>
            <person name="Barry K."/>
            <person name="Grigoriev I.V."/>
            <person name="Nowrousian M."/>
        </authorList>
    </citation>
    <scope>NUCLEOTIDE SEQUENCE [LARGE SCALE GENOMIC DNA]</scope>
    <source>
        <strain evidence="3 4">CBS 389.68</strain>
    </source>
</reference>
<dbReference type="Proteomes" id="UP000298138">
    <property type="component" value="Unassembled WGS sequence"/>
</dbReference>